<evidence type="ECO:0000259" key="3">
    <source>
        <dbReference type="Pfam" id="PF13340"/>
    </source>
</evidence>
<feature type="region of interest" description="Disordered" evidence="1">
    <location>
        <begin position="242"/>
        <end position="293"/>
    </location>
</feature>
<evidence type="ECO:0000313" key="5">
    <source>
        <dbReference type="Proteomes" id="UP000630718"/>
    </source>
</evidence>
<name>A0A919E0N2_9ACTN</name>
<dbReference type="NCBIfam" id="NF033580">
    <property type="entry name" value="transpos_IS5_3"/>
    <property type="match status" value="1"/>
</dbReference>
<feature type="region of interest" description="Disordered" evidence="1">
    <location>
        <begin position="401"/>
        <end position="430"/>
    </location>
</feature>
<evidence type="ECO:0000313" key="4">
    <source>
        <dbReference type="EMBL" id="GHE98507.1"/>
    </source>
</evidence>
<gene>
    <name evidence="4" type="ORF">GCM10018772_23670</name>
</gene>
<dbReference type="InterPro" id="IPR002559">
    <property type="entry name" value="Transposase_11"/>
</dbReference>
<dbReference type="GO" id="GO:0004803">
    <property type="term" value="F:transposase activity"/>
    <property type="evidence" value="ECO:0007669"/>
    <property type="project" value="InterPro"/>
</dbReference>
<sequence>MSACRTPRGGRPDKHPRREIVDALFYVLDSGCKWRALPADFPPFQTVYAFFARWSAAGIWEKVRDHLRRHVRRALHRPPHAVAAIVDSQSVKGADTVGRHSRGYNPAKRINGRTRHIAVDLRGLPLSVMVTPADVSDRDAGREVLVRLRAQHPQITIVWTGSAYAGTLVSWAKSALHLTVETVHRPRDAVGFVLLPRRWIVERSLTWIMHSRRLVRDYERLPRHPEAMITRSAIRLMLHRLTRRSPHPPGRPSAAGRGTATGLSNCRSNHTRPSLRRPGRHLCPDRPSGRHEGRRAALIRAGLTHVHRHVRPGRHHDSAHRAQGRTRHAFRYLRCRWIGEEPIQRHRWCTRGRLVRDYEYLARHAEAAGHQSVCVGEVLEDSIKSGQEFCRSRHLRPELSHSVGDRFGVGSGSRTEADGEAGGAQDAEPYEPRAAAAGEVGLTRGVKLLHQVPFRHCCWPDGPGLIR</sequence>
<comment type="caution">
    <text evidence="4">The sequence shown here is derived from an EMBL/GenBank/DDBJ whole genome shotgun (WGS) entry which is preliminary data.</text>
</comment>
<dbReference type="InterPro" id="IPR025161">
    <property type="entry name" value="IS402-like_dom"/>
</dbReference>
<dbReference type="PANTHER" id="PTHR30007">
    <property type="entry name" value="PHP DOMAIN PROTEIN"/>
    <property type="match status" value="1"/>
</dbReference>
<dbReference type="GO" id="GO:0003677">
    <property type="term" value="F:DNA binding"/>
    <property type="evidence" value="ECO:0007669"/>
    <property type="project" value="InterPro"/>
</dbReference>
<feature type="domain" description="Transposase IS4-like" evidence="2">
    <location>
        <begin position="83"/>
        <end position="233"/>
    </location>
</feature>
<accession>A0A919E0N2</accession>
<dbReference type="Pfam" id="PF13340">
    <property type="entry name" value="DUF4096"/>
    <property type="match status" value="1"/>
</dbReference>
<feature type="compositionally biased region" description="Basic residues" evidence="1">
    <location>
        <begin position="269"/>
        <end position="280"/>
    </location>
</feature>
<evidence type="ECO:0008006" key="6">
    <source>
        <dbReference type="Google" id="ProtNLM"/>
    </source>
</evidence>
<feature type="compositionally biased region" description="Basic and acidic residues" evidence="1">
    <location>
        <begin position="282"/>
        <end position="293"/>
    </location>
</feature>
<dbReference type="Proteomes" id="UP000630718">
    <property type="component" value="Unassembled WGS sequence"/>
</dbReference>
<evidence type="ECO:0000256" key="1">
    <source>
        <dbReference type="SAM" id="MobiDB-lite"/>
    </source>
</evidence>
<evidence type="ECO:0000259" key="2">
    <source>
        <dbReference type="Pfam" id="PF01609"/>
    </source>
</evidence>
<feature type="domain" description="Insertion element IS402-like" evidence="3">
    <location>
        <begin position="6"/>
        <end position="63"/>
    </location>
</feature>
<dbReference type="PANTHER" id="PTHR30007:SF0">
    <property type="entry name" value="TRANSPOSASE"/>
    <property type="match status" value="1"/>
</dbReference>
<reference evidence="4" key="2">
    <citation type="submission" date="2020-09" db="EMBL/GenBank/DDBJ databases">
        <authorList>
            <person name="Sun Q."/>
            <person name="Ohkuma M."/>
        </authorList>
    </citation>
    <scope>NUCLEOTIDE SEQUENCE</scope>
    <source>
        <strain evidence="4">JCM 4477</strain>
    </source>
</reference>
<dbReference type="AlphaFoldDB" id="A0A919E0N2"/>
<reference evidence="4" key="1">
    <citation type="journal article" date="2014" name="Int. J. Syst. Evol. Microbiol.">
        <title>Complete genome sequence of Corynebacterium casei LMG S-19264T (=DSM 44701T), isolated from a smear-ripened cheese.</title>
        <authorList>
            <consortium name="US DOE Joint Genome Institute (JGI-PGF)"/>
            <person name="Walter F."/>
            <person name="Albersmeier A."/>
            <person name="Kalinowski J."/>
            <person name="Ruckert C."/>
        </authorList>
    </citation>
    <scope>NUCLEOTIDE SEQUENCE</scope>
    <source>
        <strain evidence="4">JCM 4477</strain>
    </source>
</reference>
<protein>
    <recommendedName>
        <fullName evidence="6">Transposase</fullName>
    </recommendedName>
</protein>
<dbReference type="EMBL" id="BNBI01000004">
    <property type="protein sequence ID" value="GHE98507.1"/>
    <property type="molecule type" value="Genomic_DNA"/>
</dbReference>
<keyword evidence="5" id="KW-1185">Reference proteome</keyword>
<dbReference type="Pfam" id="PF01609">
    <property type="entry name" value="DDE_Tnp_1"/>
    <property type="match status" value="1"/>
</dbReference>
<organism evidence="4 5">
    <name type="scientific">Streptomyces fumanus</name>
    <dbReference type="NCBI Taxonomy" id="67302"/>
    <lineage>
        <taxon>Bacteria</taxon>
        <taxon>Bacillati</taxon>
        <taxon>Actinomycetota</taxon>
        <taxon>Actinomycetes</taxon>
        <taxon>Kitasatosporales</taxon>
        <taxon>Streptomycetaceae</taxon>
        <taxon>Streptomyces</taxon>
    </lineage>
</organism>
<dbReference type="GO" id="GO:0006313">
    <property type="term" value="P:DNA transposition"/>
    <property type="evidence" value="ECO:0007669"/>
    <property type="project" value="InterPro"/>
</dbReference>
<proteinExistence type="predicted"/>